<sequence length="194" mass="21078">MKSSTTLILASSSPRRRELLQTIGLSFTVITSDVDESTEPDLSPQEVVEQLAYRKAKTVAEKVEEGVVLGSDTVVVLDGVILGKPTDEEHAFQMLTSLQGREHVVYSGVALIDAKTGRVELNHSKTQVRIRSLTEREILAYIRTGEPMDKAGSYAIQGIGATLVESIAGDYFTVVGLPLRLTADMLSRFGISLL</sequence>
<dbReference type="InterPro" id="IPR029001">
    <property type="entry name" value="ITPase-like_fam"/>
</dbReference>
<keyword evidence="3" id="KW-0546">Nucleotide metabolism</keyword>
<dbReference type="PANTHER" id="PTHR43213:SF5">
    <property type="entry name" value="BIFUNCTIONAL DTTP_UTP PYROPHOSPHATASE_METHYLTRANSFERASE PROTEIN-RELATED"/>
    <property type="match status" value="1"/>
</dbReference>
<dbReference type="EMBL" id="CP098755">
    <property type="protein sequence ID" value="USG64137.1"/>
    <property type="molecule type" value="Genomic_DNA"/>
</dbReference>
<evidence type="ECO:0000256" key="3">
    <source>
        <dbReference type="HAMAP-Rule" id="MF_00528"/>
    </source>
</evidence>
<comment type="catalytic activity">
    <reaction evidence="3">
        <text>UTP + H2O = UMP + diphosphate + H(+)</text>
        <dbReference type="Rhea" id="RHEA:29395"/>
        <dbReference type="ChEBI" id="CHEBI:15377"/>
        <dbReference type="ChEBI" id="CHEBI:15378"/>
        <dbReference type="ChEBI" id="CHEBI:33019"/>
        <dbReference type="ChEBI" id="CHEBI:46398"/>
        <dbReference type="ChEBI" id="CHEBI:57865"/>
        <dbReference type="EC" id="3.6.1.9"/>
    </reaction>
</comment>
<reference evidence="4" key="1">
    <citation type="submission" date="2022-06" db="EMBL/GenBank/DDBJ databases">
        <title>Genome sequencing of Brevibacillus sp. BB3-R1.</title>
        <authorList>
            <person name="Heo J."/>
            <person name="Lee D."/>
            <person name="Won M."/>
            <person name="Han B.-H."/>
            <person name="Hong S.-B."/>
            <person name="Kwon S.-W."/>
        </authorList>
    </citation>
    <scope>NUCLEOTIDE SEQUENCE</scope>
    <source>
        <strain evidence="4">BB3-R1</strain>
    </source>
</reference>
<dbReference type="PIRSF" id="PIRSF006305">
    <property type="entry name" value="Maf"/>
    <property type="match status" value="1"/>
</dbReference>
<feature type="active site" description="Proton acceptor" evidence="3">
    <location>
        <position position="72"/>
    </location>
</feature>
<dbReference type="Pfam" id="PF02545">
    <property type="entry name" value="Maf"/>
    <property type="match status" value="1"/>
</dbReference>
<feature type="site" description="Important for substrate specificity" evidence="3">
    <location>
        <position position="15"/>
    </location>
</feature>
<comment type="function">
    <text evidence="3">Nucleoside triphosphate pyrophosphatase that hydrolyzes dTTP and UTP. May have a dual role in cell division arrest and in preventing the incorporation of modified nucleotides into cellular nucleic acids.</text>
</comment>
<dbReference type="InterPro" id="IPR003697">
    <property type="entry name" value="Maf-like"/>
</dbReference>
<evidence type="ECO:0000256" key="1">
    <source>
        <dbReference type="ARBA" id="ARBA00001968"/>
    </source>
</evidence>
<evidence type="ECO:0000313" key="4">
    <source>
        <dbReference type="EMBL" id="USG64137.1"/>
    </source>
</evidence>
<comment type="subcellular location">
    <subcellularLocation>
        <location evidence="3">Cytoplasm</location>
    </subcellularLocation>
</comment>
<comment type="cofactor">
    <cofactor evidence="1 3">
        <name>a divalent metal cation</name>
        <dbReference type="ChEBI" id="CHEBI:60240"/>
    </cofactor>
</comment>
<name>A0ABY4WAE5_9BACL</name>
<keyword evidence="3" id="KW-0963">Cytoplasm</keyword>
<dbReference type="Proteomes" id="UP001056500">
    <property type="component" value="Chromosome"/>
</dbReference>
<organism evidence="4 5">
    <name type="scientific">Brevibacillus ruminantium</name>
    <dbReference type="NCBI Taxonomy" id="2950604"/>
    <lineage>
        <taxon>Bacteria</taxon>
        <taxon>Bacillati</taxon>
        <taxon>Bacillota</taxon>
        <taxon>Bacilli</taxon>
        <taxon>Bacillales</taxon>
        <taxon>Paenibacillaceae</taxon>
        <taxon>Brevibacillus</taxon>
    </lineage>
</organism>
<protein>
    <recommendedName>
        <fullName evidence="3">dTTP/UTP pyrophosphatase</fullName>
        <shortName evidence="3">dTTPase/UTPase</shortName>
        <ecNumber evidence="3">3.6.1.9</ecNumber>
    </recommendedName>
    <alternativeName>
        <fullName evidence="3">Nucleoside triphosphate pyrophosphatase</fullName>
    </alternativeName>
    <alternativeName>
        <fullName evidence="3">Nucleotide pyrophosphatase</fullName>
        <shortName evidence="3">Nucleotide PPase</shortName>
    </alternativeName>
</protein>
<evidence type="ECO:0000313" key="5">
    <source>
        <dbReference type="Proteomes" id="UP001056500"/>
    </source>
</evidence>
<feature type="site" description="Important for substrate specificity" evidence="3">
    <location>
        <position position="157"/>
    </location>
</feature>
<dbReference type="RefSeq" id="WP_251871253.1">
    <property type="nucleotide sequence ID" value="NZ_CP098755.1"/>
</dbReference>
<evidence type="ECO:0000256" key="2">
    <source>
        <dbReference type="ARBA" id="ARBA00022801"/>
    </source>
</evidence>
<dbReference type="EC" id="3.6.1.9" evidence="3"/>
<dbReference type="CDD" id="cd00555">
    <property type="entry name" value="Maf"/>
    <property type="match status" value="1"/>
</dbReference>
<comment type="similarity">
    <text evidence="3">Belongs to the Maf family. YhdE subfamily.</text>
</comment>
<accession>A0ABY4WAE5</accession>
<gene>
    <name evidence="4" type="ORF">NDK47_18505</name>
</gene>
<comment type="catalytic activity">
    <reaction evidence="3">
        <text>dTTP + H2O = dTMP + diphosphate + H(+)</text>
        <dbReference type="Rhea" id="RHEA:28534"/>
        <dbReference type="ChEBI" id="CHEBI:15377"/>
        <dbReference type="ChEBI" id="CHEBI:15378"/>
        <dbReference type="ChEBI" id="CHEBI:33019"/>
        <dbReference type="ChEBI" id="CHEBI:37568"/>
        <dbReference type="ChEBI" id="CHEBI:63528"/>
        <dbReference type="EC" id="3.6.1.9"/>
    </reaction>
</comment>
<keyword evidence="5" id="KW-1185">Reference proteome</keyword>
<proteinExistence type="inferred from homology"/>
<dbReference type="SUPFAM" id="SSF52972">
    <property type="entry name" value="ITPase-like"/>
    <property type="match status" value="1"/>
</dbReference>
<comment type="caution">
    <text evidence="3">Lacks conserved residue(s) required for the propagation of feature annotation.</text>
</comment>
<dbReference type="HAMAP" id="MF_00528">
    <property type="entry name" value="Maf"/>
    <property type="match status" value="1"/>
</dbReference>
<keyword evidence="2 3" id="KW-0378">Hydrolase</keyword>
<dbReference type="NCBIfam" id="TIGR00172">
    <property type="entry name" value="maf"/>
    <property type="match status" value="1"/>
</dbReference>
<feature type="site" description="Important for substrate specificity" evidence="3">
    <location>
        <position position="73"/>
    </location>
</feature>
<dbReference type="Gene3D" id="3.90.950.10">
    <property type="match status" value="1"/>
</dbReference>
<dbReference type="PANTHER" id="PTHR43213">
    <property type="entry name" value="BIFUNCTIONAL DTTP/UTP PYROPHOSPHATASE/METHYLTRANSFERASE PROTEIN-RELATED"/>
    <property type="match status" value="1"/>
</dbReference>